<reference evidence="6" key="2">
    <citation type="submission" date="2025-09" db="UniProtKB">
        <authorList>
            <consortium name="Ensembl"/>
        </authorList>
    </citation>
    <scope>IDENTIFICATION</scope>
</reference>
<evidence type="ECO:0000313" key="7">
    <source>
        <dbReference type="Proteomes" id="UP000694521"/>
    </source>
</evidence>
<comment type="subcellular location">
    <subcellularLocation>
        <location evidence="1">Nucleus</location>
    </subcellularLocation>
</comment>
<feature type="region of interest" description="Disordered" evidence="5">
    <location>
        <begin position="48"/>
        <end position="83"/>
    </location>
</feature>
<name>A0A8B9DZR2_ANSCY</name>
<gene>
    <name evidence="6" type="primary">RIPPLY2</name>
</gene>
<evidence type="ECO:0000256" key="1">
    <source>
        <dbReference type="ARBA" id="ARBA00004123"/>
    </source>
</evidence>
<dbReference type="Ensembl" id="ENSACDT00005015079.1">
    <property type="protein sequence ID" value="ENSACDP00005012512.1"/>
    <property type="gene ID" value="ENSACDG00005009203.1"/>
</dbReference>
<feature type="compositionally biased region" description="Acidic residues" evidence="5">
    <location>
        <begin position="278"/>
        <end position="290"/>
    </location>
</feature>
<dbReference type="PANTHER" id="PTHR16770:SF3">
    <property type="entry name" value="PROTEIN RIPPLY2"/>
    <property type="match status" value="1"/>
</dbReference>
<evidence type="ECO:0000256" key="3">
    <source>
        <dbReference type="ARBA" id="ARBA00022473"/>
    </source>
</evidence>
<dbReference type="Proteomes" id="UP000694521">
    <property type="component" value="Unplaced"/>
</dbReference>
<dbReference type="GO" id="GO:0009880">
    <property type="term" value="P:embryonic pattern specification"/>
    <property type="evidence" value="ECO:0007669"/>
    <property type="project" value="TreeGrafter"/>
</dbReference>
<organism evidence="6 7">
    <name type="scientific">Anser cygnoides</name>
    <name type="common">Swan goose</name>
    <dbReference type="NCBI Taxonomy" id="8845"/>
    <lineage>
        <taxon>Eukaryota</taxon>
        <taxon>Metazoa</taxon>
        <taxon>Chordata</taxon>
        <taxon>Craniata</taxon>
        <taxon>Vertebrata</taxon>
        <taxon>Euteleostomi</taxon>
        <taxon>Archelosauria</taxon>
        <taxon>Archosauria</taxon>
        <taxon>Dinosauria</taxon>
        <taxon>Saurischia</taxon>
        <taxon>Theropoda</taxon>
        <taxon>Coelurosauria</taxon>
        <taxon>Aves</taxon>
        <taxon>Neognathae</taxon>
        <taxon>Galloanserae</taxon>
        <taxon>Anseriformes</taxon>
        <taxon>Anatidae</taxon>
        <taxon>Anserinae</taxon>
        <taxon>Anser</taxon>
    </lineage>
</organism>
<dbReference type="Pfam" id="PF14998">
    <property type="entry name" value="Ripply"/>
    <property type="match status" value="1"/>
</dbReference>
<dbReference type="GO" id="GO:0005634">
    <property type="term" value="C:nucleus"/>
    <property type="evidence" value="ECO:0007669"/>
    <property type="project" value="UniProtKB-SubCell"/>
</dbReference>
<protein>
    <recommendedName>
        <fullName evidence="8">Ripply transcriptional repressor 2</fullName>
    </recommendedName>
</protein>
<feature type="compositionally biased region" description="Pro residues" evidence="5">
    <location>
        <begin position="67"/>
        <end position="78"/>
    </location>
</feature>
<evidence type="ECO:0000256" key="2">
    <source>
        <dbReference type="ARBA" id="ARBA00006944"/>
    </source>
</evidence>
<dbReference type="GO" id="GO:0000122">
    <property type="term" value="P:negative regulation of transcription by RNA polymerase II"/>
    <property type="evidence" value="ECO:0007669"/>
    <property type="project" value="TreeGrafter"/>
</dbReference>
<dbReference type="OrthoDB" id="5978888at2759"/>
<evidence type="ECO:0000256" key="4">
    <source>
        <dbReference type="ARBA" id="ARBA00023242"/>
    </source>
</evidence>
<accession>A0A8B9DZR2</accession>
<reference evidence="6" key="1">
    <citation type="submission" date="2025-08" db="UniProtKB">
        <authorList>
            <consortium name="Ensembl"/>
        </authorList>
    </citation>
    <scope>IDENTIFICATION</scope>
</reference>
<dbReference type="AlphaFoldDB" id="A0A8B9DZR2"/>
<sequence>MPRGVSGGGGVGSKDPCKWRFLQHPGVKFLRVRARGTLGVKDQGFKAKGLPWRQRGRGDNARRPLASPLPPAPVPTGAPPEAGQRPCVLRSVINTPSPNLPPLGAIWGMHASALRVYTAAPFCAWRWQTSRGRWAPPPRGIKAAPGRVRSGEAVTGAVWRSMEVGGVRCGCPRGFSSLSSPSSLPRCCCCRRRRHHSGPALTALPSPRSPAPFWRPWLPGPAVPRSPCGLAQGSRKLAQYAHPVRLFWPKSRCYDYLYQEAEALLKNFPVQATISFYEDSDSEDDEDDLEQDSRTESDC</sequence>
<comment type="similarity">
    <text evidence="2">Belongs to the ripply family.</text>
</comment>
<evidence type="ECO:0000313" key="6">
    <source>
        <dbReference type="Ensembl" id="ENSACDP00005012512.1"/>
    </source>
</evidence>
<proteinExistence type="inferred from homology"/>
<dbReference type="PANTHER" id="PTHR16770">
    <property type="entry name" value="PROTEIN RIPPLY-LIKE"/>
    <property type="match status" value="1"/>
</dbReference>
<evidence type="ECO:0000256" key="5">
    <source>
        <dbReference type="SAM" id="MobiDB-lite"/>
    </source>
</evidence>
<evidence type="ECO:0008006" key="8">
    <source>
        <dbReference type="Google" id="ProtNLM"/>
    </source>
</evidence>
<keyword evidence="7" id="KW-1185">Reference proteome</keyword>
<feature type="region of interest" description="Disordered" evidence="5">
    <location>
        <begin position="277"/>
        <end position="299"/>
    </location>
</feature>
<keyword evidence="3" id="KW-0217">Developmental protein</keyword>
<keyword evidence="4" id="KW-0539">Nucleus</keyword>
<dbReference type="InterPro" id="IPR028127">
    <property type="entry name" value="Ripply_fam"/>
</dbReference>